<dbReference type="EMBL" id="KB202237">
    <property type="protein sequence ID" value="ESO91551.1"/>
    <property type="molecule type" value="Genomic_DNA"/>
</dbReference>
<proteinExistence type="predicted"/>
<evidence type="ECO:0000313" key="2">
    <source>
        <dbReference type="EMBL" id="ESO91551.1"/>
    </source>
</evidence>
<dbReference type="PANTHER" id="PTHR34098:SF1">
    <property type="entry name" value="F-BOX ONLY PROTEIN 47"/>
    <property type="match status" value="1"/>
</dbReference>
<sequence length="198" mass="22505">FGKFLHTVIAGWDDSECQKAFESICQHTALLKNIKTVVNSRPGLYPGIENGIRLLIRRVFLDPCPSISDRAFWLTRILKPWPMVTQARIIYLLYGAAYQGSPDEWLAENVANLLLLCGDKITAKLLISKAINGRIIELCSITTSFCLVCVKSNYSLSCVMIMIQNILQVMDNSKDRLTFINSMMDMFKEMILDMHEFS</sequence>
<feature type="non-terminal residue" evidence="2">
    <location>
        <position position="198"/>
    </location>
</feature>
<name>V4ADZ4_LOTGI</name>
<keyword evidence="3" id="KW-1185">Reference proteome</keyword>
<feature type="non-terminal residue" evidence="2">
    <location>
        <position position="1"/>
    </location>
</feature>
<dbReference type="PANTHER" id="PTHR34098">
    <property type="entry name" value="F-BOX ONLY PROTEIN 47"/>
    <property type="match status" value="1"/>
</dbReference>
<reference evidence="2 3" key="1">
    <citation type="journal article" date="2013" name="Nature">
        <title>Insights into bilaterian evolution from three spiralian genomes.</title>
        <authorList>
            <person name="Simakov O."/>
            <person name="Marletaz F."/>
            <person name="Cho S.J."/>
            <person name="Edsinger-Gonzales E."/>
            <person name="Havlak P."/>
            <person name="Hellsten U."/>
            <person name="Kuo D.H."/>
            <person name="Larsson T."/>
            <person name="Lv J."/>
            <person name="Arendt D."/>
            <person name="Savage R."/>
            <person name="Osoegawa K."/>
            <person name="de Jong P."/>
            <person name="Grimwood J."/>
            <person name="Chapman J.A."/>
            <person name="Shapiro H."/>
            <person name="Aerts A."/>
            <person name="Otillar R.P."/>
            <person name="Terry A.Y."/>
            <person name="Boore J.L."/>
            <person name="Grigoriev I.V."/>
            <person name="Lindberg D.R."/>
            <person name="Seaver E.C."/>
            <person name="Weisblat D.A."/>
            <person name="Putnam N.H."/>
            <person name="Rokhsar D.S."/>
        </authorList>
    </citation>
    <scope>NUCLEOTIDE SEQUENCE [LARGE SCALE GENOMIC DNA]</scope>
</reference>
<dbReference type="OrthoDB" id="9858120at2759"/>
<dbReference type="InterPro" id="IPR038946">
    <property type="entry name" value="FBXO47"/>
</dbReference>
<gene>
    <name evidence="2" type="ORF">LOTGIDRAFT_76158</name>
</gene>
<dbReference type="GeneID" id="20252211"/>
<dbReference type="STRING" id="225164.V4ADZ4"/>
<dbReference type="HOGENOM" id="CLU_1381155_0_0_1"/>
<dbReference type="CTD" id="20252211"/>
<evidence type="ECO:0000313" key="3">
    <source>
        <dbReference type="Proteomes" id="UP000030746"/>
    </source>
</evidence>
<feature type="domain" description="FBXO47 ARM repeats region" evidence="1">
    <location>
        <begin position="30"/>
        <end position="95"/>
    </location>
</feature>
<dbReference type="Proteomes" id="UP000030746">
    <property type="component" value="Unassembled WGS sequence"/>
</dbReference>
<dbReference type="AlphaFoldDB" id="V4ADZ4"/>
<dbReference type="OMA" id="XSARKLE"/>
<organism evidence="2 3">
    <name type="scientific">Lottia gigantea</name>
    <name type="common">Giant owl limpet</name>
    <dbReference type="NCBI Taxonomy" id="225164"/>
    <lineage>
        <taxon>Eukaryota</taxon>
        <taxon>Metazoa</taxon>
        <taxon>Spiralia</taxon>
        <taxon>Lophotrochozoa</taxon>
        <taxon>Mollusca</taxon>
        <taxon>Gastropoda</taxon>
        <taxon>Patellogastropoda</taxon>
        <taxon>Lottioidea</taxon>
        <taxon>Lottiidae</taxon>
        <taxon>Lottia</taxon>
    </lineage>
</organism>
<dbReference type="KEGG" id="lgi:LOTGIDRAFT_76158"/>
<accession>V4ADZ4</accession>
<dbReference type="InterPro" id="IPR056622">
    <property type="entry name" value="ARM_FBXO47"/>
</dbReference>
<dbReference type="Pfam" id="PF24467">
    <property type="entry name" value="ARM_FBXO47"/>
    <property type="match status" value="2"/>
</dbReference>
<feature type="domain" description="FBXO47 ARM repeats region" evidence="1">
    <location>
        <begin position="100"/>
        <end position="192"/>
    </location>
</feature>
<protein>
    <recommendedName>
        <fullName evidence="1">FBXO47 ARM repeats region domain-containing protein</fullName>
    </recommendedName>
</protein>
<evidence type="ECO:0000259" key="1">
    <source>
        <dbReference type="Pfam" id="PF24467"/>
    </source>
</evidence>
<dbReference type="RefSeq" id="XP_009057604.1">
    <property type="nucleotide sequence ID" value="XM_009059356.1"/>
</dbReference>